<organism evidence="2 3">
    <name type="scientific">Pseudobdellovibrio exovorus JSS</name>
    <dbReference type="NCBI Taxonomy" id="1184267"/>
    <lineage>
        <taxon>Bacteria</taxon>
        <taxon>Pseudomonadati</taxon>
        <taxon>Bdellovibrionota</taxon>
        <taxon>Bdellovibrionia</taxon>
        <taxon>Bdellovibrionales</taxon>
        <taxon>Pseudobdellovibrionaceae</taxon>
        <taxon>Pseudobdellovibrio</taxon>
    </lineage>
</organism>
<keyword evidence="1" id="KW-0472">Membrane</keyword>
<dbReference type="RefSeq" id="WP_015470701.1">
    <property type="nucleotide sequence ID" value="NC_020813.1"/>
</dbReference>
<sequence>MTNVYFNFLDIGRLILIKLFFISFSLISYAQATAAKKEYNTIILKEKERNALEELFKKLSISSKKMKIVEVSGGDYNNDPRNYTDVEIGVRNTEPIVFMGNKVSENTIFSVVDGKIRGFDLKNDETFKIGKWSCVEFIEFDPQGNLCFCRINQSVKVRGYAIPTPASIYLKSGRLSHFASNYMAPKLSSGYYKIDAKGKPISAEEMDGVDYCQR</sequence>
<keyword evidence="3" id="KW-1185">Reference proteome</keyword>
<dbReference type="KEGG" id="bex:A11Q_1995"/>
<proteinExistence type="predicted"/>
<name>M4VDU3_9BACT</name>
<dbReference type="STRING" id="1184267.A11Q_1995"/>
<evidence type="ECO:0000313" key="2">
    <source>
        <dbReference type="EMBL" id="AGH96211.1"/>
    </source>
</evidence>
<gene>
    <name evidence="2" type="ORF">A11Q_1995</name>
</gene>
<dbReference type="Proteomes" id="UP000012040">
    <property type="component" value="Chromosome"/>
</dbReference>
<keyword evidence="1" id="KW-0812">Transmembrane</keyword>
<dbReference type="AlphaFoldDB" id="M4VDU3"/>
<dbReference type="EMBL" id="CP003537">
    <property type="protein sequence ID" value="AGH96211.1"/>
    <property type="molecule type" value="Genomic_DNA"/>
</dbReference>
<accession>M4VDU3</accession>
<feature type="transmembrane region" description="Helical" evidence="1">
    <location>
        <begin position="12"/>
        <end position="30"/>
    </location>
</feature>
<protein>
    <submittedName>
        <fullName evidence="2">Uncharacterized protein</fullName>
    </submittedName>
</protein>
<evidence type="ECO:0000313" key="3">
    <source>
        <dbReference type="Proteomes" id="UP000012040"/>
    </source>
</evidence>
<dbReference type="PATRIC" id="fig|1184267.3.peg.2020"/>
<reference evidence="2 3" key="1">
    <citation type="journal article" date="2013" name="ISME J.">
        <title>By their genes ye shall know them: genomic signatures of predatory bacteria.</title>
        <authorList>
            <person name="Pasternak Z."/>
            <person name="Pietrokovski S."/>
            <person name="Rotem O."/>
            <person name="Gophna U."/>
            <person name="Lurie-Weinberger M.N."/>
            <person name="Jurkevitch E."/>
        </authorList>
    </citation>
    <scope>NUCLEOTIDE SEQUENCE [LARGE SCALE GENOMIC DNA]</scope>
    <source>
        <strain evidence="2 3">JSS</strain>
    </source>
</reference>
<keyword evidence="1" id="KW-1133">Transmembrane helix</keyword>
<dbReference type="HOGENOM" id="CLU_1286682_0_0_7"/>
<evidence type="ECO:0000256" key="1">
    <source>
        <dbReference type="SAM" id="Phobius"/>
    </source>
</evidence>